<accession>A0A5P2HBY0</accession>
<evidence type="ECO:0008006" key="6">
    <source>
        <dbReference type="Google" id="ProtNLM"/>
    </source>
</evidence>
<dbReference type="Pfam" id="PF01885">
    <property type="entry name" value="PTS_2-RNA"/>
    <property type="match status" value="1"/>
</dbReference>
<dbReference type="InterPro" id="IPR002745">
    <property type="entry name" value="Ptrans_KptA/Tpt1"/>
</dbReference>
<evidence type="ECO:0000256" key="2">
    <source>
        <dbReference type="ARBA" id="ARBA00022679"/>
    </source>
</evidence>
<keyword evidence="2" id="KW-0808">Transferase</keyword>
<gene>
    <name evidence="4" type="ORF">FOB72_22690</name>
</gene>
<proteinExistence type="inferred from homology"/>
<keyword evidence="3" id="KW-0520">NAD</keyword>
<name>A0A5P2HBY0_9BURK</name>
<dbReference type="GO" id="GO:0008033">
    <property type="term" value="P:tRNA processing"/>
    <property type="evidence" value="ECO:0007669"/>
    <property type="project" value="TreeGrafter"/>
</dbReference>
<evidence type="ECO:0000256" key="3">
    <source>
        <dbReference type="ARBA" id="ARBA00023027"/>
    </source>
</evidence>
<sequence>MIPDDSKPAMPPHMLFHGTANRFIPSILAQGLLPGSRRHVHLAQDPHRAAVVGQRYGQGVVLTVHALRMHDQGFRFYQDADGNWLTEHVPACFIR</sequence>
<dbReference type="Proteomes" id="UP000322822">
    <property type="component" value="Chromosome 2"/>
</dbReference>
<reference evidence="4 5" key="1">
    <citation type="submission" date="2019-09" db="EMBL/GenBank/DDBJ databases">
        <title>FDA dAtabase for Regulatory Grade micrObial Sequences (FDA-ARGOS): Supporting development and validation of Infectious Disease Dx tests.</title>
        <authorList>
            <person name="Sciortino C."/>
            <person name="Tallon L."/>
            <person name="Sadzewicz L."/>
            <person name="Vavikolanu K."/>
            <person name="Mehta A."/>
            <person name="Aluvathingal J."/>
            <person name="Nadendla S."/>
            <person name="Nandy P."/>
            <person name="Geyer C."/>
            <person name="Yan Y."/>
            <person name="Sichtig H."/>
        </authorList>
    </citation>
    <scope>NUCLEOTIDE SEQUENCE [LARGE SCALE GENOMIC DNA]</scope>
    <source>
        <strain evidence="4 5">FDAARGOS_664</strain>
    </source>
</reference>
<dbReference type="EMBL" id="CP044067">
    <property type="protein sequence ID" value="QET04885.1"/>
    <property type="molecule type" value="Genomic_DNA"/>
</dbReference>
<dbReference type="SUPFAM" id="SSF56399">
    <property type="entry name" value="ADP-ribosylation"/>
    <property type="match status" value="1"/>
</dbReference>
<comment type="similarity">
    <text evidence="1">Belongs to the KptA/TPT1 family.</text>
</comment>
<dbReference type="Gene3D" id="3.20.170.30">
    <property type="match status" value="1"/>
</dbReference>
<evidence type="ECO:0000313" key="4">
    <source>
        <dbReference type="EMBL" id="QET04885.1"/>
    </source>
</evidence>
<dbReference type="RefSeq" id="WP_150374948.1">
    <property type="nucleotide sequence ID" value="NZ_CP044067.1"/>
</dbReference>
<evidence type="ECO:0000313" key="5">
    <source>
        <dbReference type="Proteomes" id="UP000322822"/>
    </source>
</evidence>
<dbReference type="GO" id="GO:0000215">
    <property type="term" value="F:tRNA 2'-phosphotransferase activity"/>
    <property type="evidence" value="ECO:0007669"/>
    <property type="project" value="TreeGrafter"/>
</dbReference>
<dbReference type="InterPro" id="IPR042081">
    <property type="entry name" value="RNA_2'-PTrans_C"/>
</dbReference>
<dbReference type="OrthoDB" id="4537997at2"/>
<dbReference type="AlphaFoldDB" id="A0A5P2HBY0"/>
<dbReference type="PANTHER" id="PTHR12684:SF2">
    <property type="entry name" value="TRNA 2'-PHOSPHOTRANSFERASE 1"/>
    <property type="match status" value="1"/>
</dbReference>
<protein>
    <recommendedName>
        <fullName evidence="6">RNA 2'-phosphotransferase</fullName>
    </recommendedName>
</protein>
<organism evidence="4 5">
    <name type="scientific">Cupriavidus pauculus</name>
    <dbReference type="NCBI Taxonomy" id="82633"/>
    <lineage>
        <taxon>Bacteria</taxon>
        <taxon>Pseudomonadati</taxon>
        <taxon>Pseudomonadota</taxon>
        <taxon>Betaproteobacteria</taxon>
        <taxon>Burkholderiales</taxon>
        <taxon>Burkholderiaceae</taxon>
        <taxon>Cupriavidus</taxon>
    </lineage>
</organism>
<evidence type="ECO:0000256" key="1">
    <source>
        <dbReference type="ARBA" id="ARBA00009836"/>
    </source>
</evidence>
<dbReference type="PANTHER" id="PTHR12684">
    <property type="entry name" value="PUTATIVE PHOSPHOTRANSFERASE"/>
    <property type="match status" value="1"/>
</dbReference>